<protein>
    <submittedName>
        <fullName evidence="2">Uncharacterized protein</fullName>
    </submittedName>
</protein>
<evidence type="ECO:0000256" key="1">
    <source>
        <dbReference type="SAM" id="Phobius"/>
    </source>
</evidence>
<dbReference type="RefSeq" id="WP_379665074.1">
    <property type="nucleotide sequence ID" value="NZ_JBHULH010000001.1"/>
</dbReference>
<dbReference type="Proteomes" id="UP001597508">
    <property type="component" value="Unassembled WGS sequence"/>
</dbReference>
<feature type="transmembrane region" description="Helical" evidence="1">
    <location>
        <begin position="6"/>
        <end position="32"/>
    </location>
</feature>
<dbReference type="SUPFAM" id="SSF55166">
    <property type="entry name" value="Hedgehog/DD-peptidase"/>
    <property type="match status" value="1"/>
</dbReference>
<comment type="caution">
    <text evidence="2">The sequence shown here is derived from an EMBL/GenBank/DDBJ whole genome shotgun (WGS) entry which is preliminary data.</text>
</comment>
<keyword evidence="1" id="KW-0472">Membrane</keyword>
<proteinExistence type="predicted"/>
<dbReference type="Gene3D" id="3.30.1380.10">
    <property type="match status" value="1"/>
</dbReference>
<organism evidence="2 3">
    <name type="scientific">Pseudotenacibaculum haliotis</name>
    <dbReference type="NCBI Taxonomy" id="1862138"/>
    <lineage>
        <taxon>Bacteria</taxon>
        <taxon>Pseudomonadati</taxon>
        <taxon>Bacteroidota</taxon>
        <taxon>Flavobacteriia</taxon>
        <taxon>Flavobacteriales</taxon>
        <taxon>Flavobacteriaceae</taxon>
        <taxon>Pseudotenacibaculum</taxon>
    </lineage>
</organism>
<dbReference type="InterPro" id="IPR009045">
    <property type="entry name" value="Zn_M74/Hedgehog-like"/>
</dbReference>
<sequence length="265" mass="30927">MIKGIIHILVFVLLTLITQIGGVIYLFSVLIIKRKKKRYRLKRFLVFASLYLFATYLVVPNTSSFISGRVQVQTNTHMRAHNFLTGLLNRNYVSKDLHESLIDIASKVNNRFHEIQLIYLDANFPFFDGFPLLPHLSHNDGKKIDISFIYNDQNGIITNRKPSNSGYGVFEEPKENEFDQTKECKEKGAWQYDYPKYLTFGVHKELSLNEKATKELVELFTQNPKVKKVFIEPHLKRRLRLSSSKIRFQGCKAVRHDDHIHVEIN</sequence>
<keyword evidence="1" id="KW-1133">Transmembrane helix</keyword>
<keyword evidence="1" id="KW-0812">Transmembrane</keyword>
<dbReference type="EMBL" id="JBHULH010000001">
    <property type="protein sequence ID" value="MFD2566366.1"/>
    <property type="molecule type" value="Genomic_DNA"/>
</dbReference>
<name>A0ABW5LQG1_9FLAO</name>
<accession>A0ABW5LQG1</accession>
<evidence type="ECO:0000313" key="2">
    <source>
        <dbReference type="EMBL" id="MFD2566366.1"/>
    </source>
</evidence>
<gene>
    <name evidence="2" type="ORF">ACFSRZ_03215</name>
</gene>
<feature type="transmembrane region" description="Helical" evidence="1">
    <location>
        <begin position="44"/>
        <end position="66"/>
    </location>
</feature>
<keyword evidence="3" id="KW-1185">Reference proteome</keyword>
<reference evidence="3" key="1">
    <citation type="journal article" date="2019" name="Int. J. Syst. Evol. Microbiol.">
        <title>The Global Catalogue of Microorganisms (GCM) 10K type strain sequencing project: providing services to taxonomists for standard genome sequencing and annotation.</title>
        <authorList>
            <consortium name="The Broad Institute Genomics Platform"/>
            <consortium name="The Broad Institute Genome Sequencing Center for Infectious Disease"/>
            <person name="Wu L."/>
            <person name="Ma J."/>
        </authorList>
    </citation>
    <scope>NUCLEOTIDE SEQUENCE [LARGE SCALE GENOMIC DNA]</scope>
    <source>
        <strain evidence="3">KCTC 52127</strain>
    </source>
</reference>
<evidence type="ECO:0000313" key="3">
    <source>
        <dbReference type="Proteomes" id="UP001597508"/>
    </source>
</evidence>